<evidence type="ECO:0000313" key="3">
    <source>
        <dbReference type="EMBL" id="MBB5048551.1"/>
    </source>
</evidence>
<dbReference type="RefSeq" id="WP_184259384.1">
    <property type="nucleotide sequence ID" value="NZ_JACHIH010000022.1"/>
</dbReference>
<dbReference type="InterPro" id="IPR005094">
    <property type="entry name" value="Endonuclease_MobA/VirD2"/>
</dbReference>
<keyword evidence="4" id="KW-1185">Reference proteome</keyword>
<protein>
    <recommendedName>
        <fullName evidence="2">MobA/VirD2-like nuclease domain-containing protein</fullName>
    </recommendedName>
</protein>
<proteinExistence type="predicted"/>
<feature type="compositionally biased region" description="Basic and acidic residues" evidence="1">
    <location>
        <begin position="447"/>
        <end position="491"/>
    </location>
</feature>
<name>A0A7W7Z5S9_9BRAD</name>
<sequence>MIIRILSGKSFKGLGEYLVNDPKRVGWTETRNLANDGHMPSVISEMYGTYLDAELLKEEAGIRGGGRPLEKSVKHISLNWSPDEHPTREQIAEAADDFLKHMKWDEHQVALVSHNDKPHAHVHLMINAVHPETGMKLDDFLERRRAQQWALDYERENGNILCQQRLLDADEREPSPTRETWLKLKESEKEHGEAEQARRRYDPDYMNKEENRKTIESNEWEILKDYQRERREAFFAEGKEVFRERRNEIFQAVREEFKPEWREYFAAKKDGMDEERLSDMKTDILARQNAALDERRSCGLGSLREHRDDEYALILSGQKEMRDELRDRQAQGLRSPDLLYLNHDPDIVLERYRQEAQEETVRADDVRSDFRQSAEEVCGREDTQGDEHAPFATFAENPRVRGGVDAFGDLGMGAIGGLATIGERLFDGFLGSPTPQRESAKPAPEPSQERPRENPFLRVADAARKNAEAMEEQQRNRAYWEDRGRDRGRWD</sequence>
<organism evidence="3 4">
    <name type="scientific">Rhodopseudomonas rhenobacensis</name>
    <dbReference type="NCBI Taxonomy" id="87461"/>
    <lineage>
        <taxon>Bacteria</taxon>
        <taxon>Pseudomonadati</taxon>
        <taxon>Pseudomonadota</taxon>
        <taxon>Alphaproteobacteria</taxon>
        <taxon>Hyphomicrobiales</taxon>
        <taxon>Nitrobacteraceae</taxon>
        <taxon>Rhodopseudomonas</taxon>
    </lineage>
</organism>
<accession>A0A7W7Z5S9</accession>
<gene>
    <name evidence="3" type="ORF">HNR60_003318</name>
</gene>
<feature type="domain" description="MobA/VirD2-like nuclease" evidence="2">
    <location>
        <begin position="70"/>
        <end position="158"/>
    </location>
</feature>
<dbReference type="AlphaFoldDB" id="A0A7W7Z5S9"/>
<reference evidence="3 4" key="1">
    <citation type="submission" date="2020-08" db="EMBL/GenBank/DDBJ databases">
        <title>Genomic Encyclopedia of Type Strains, Phase IV (KMG-IV): sequencing the most valuable type-strain genomes for metagenomic binning, comparative biology and taxonomic classification.</title>
        <authorList>
            <person name="Goeker M."/>
        </authorList>
    </citation>
    <scope>NUCLEOTIDE SEQUENCE [LARGE SCALE GENOMIC DNA]</scope>
    <source>
        <strain evidence="3 4">DSM 12706</strain>
    </source>
</reference>
<evidence type="ECO:0000259" key="2">
    <source>
        <dbReference type="Pfam" id="PF03432"/>
    </source>
</evidence>
<evidence type="ECO:0000256" key="1">
    <source>
        <dbReference type="SAM" id="MobiDB-lite"/>
    </source>
</evidence>
<dbReference type="Proteomes" id="UP000542353">
    <property type="component" value="Unassembled WGS sequence"/>
</dbReference>
<dbReference type="Pfam" id="PF03432">
    <property type="entry name" value="Relaxase"/>
    <property type="match status" value="1"/>
</dbReference>
<dbReference type="EMBL" id="JACHIH010000022">
    <property type="protein sequence ID" value="MBB5048551.1"/>
    <property type="molecule type" value="Genomic_DNA"/>
</dbReference>
<comment type="caution">
    <text evidence="3">The sequence shown here is derived from an EMBL/GenBank/DDBJ whole genome shotgun (WGS) entry which is preliminary data.</text>
</comment>
<evidence type="ECO:0000313" key="4">
    <source>
        <dbReference type="Proteomes" id="UP000542353"/>
    </source>
</evidence>
<feature type="region of interest" description="Disordered" evidence="1">
    <location>
        <begin position="427"/>
        <end position="491"/>
    </location>
</feature>